<dbReference type="AlphaFoldDB" id="A0A4Y2WPR5"/>
<proteinExistence type="predicted"/>
<name>A0A4Y2WPR5_ARAVE</name>
<evidence type="ECO:0000259" key="1">
    <source>
        <dbReference type="PROSITE" id="PS50879"/>
    </source>
</evidence>
<dbReference type="InterPro" id="IPR012337">
    <property type="entry name" value="RNaseH-like_sf"/>
</dbReference>
<dbReference type="EMBL" id="BGPR01063511">
    <property type="protein sequence ID" value="GBO38696.1"/>
    <property type="molecule type" value="Genomic_DNA"/>
</dbReference>
<accession>A0A4Y2WPR5</accession>
<gene>
    <name evidence="2" type="ORF">AVEN_50219_1</name>
</gene>
<dbReference type="InterPro" id="IPR002156">
    <property type="entry name" value="RNaseH_domain"/>
</dbReference>
<dbReference type="GO" id="GO:0004523">
    <property type="term" value="F:RNA-DNA hybrid ribonuclease activity"/>
    <property type="evidence" value="ECO:0007669"/>
    <property type="project" value="InterPro"/>
</dbReference>
<dbReference type="Gene3D" id="3.30.420.10">
    <property type="entry name" value="Ribonuclease H-like superfamily/Ribonuclease H"/>
    <property type="match status" value="1"/>
</dbReference>
<sequence>MEPTDLVLDMEVAWFNISKLKEDVSPFGNVIEGSKMETYVQEWHHPGNLTPVQWDDLSPSSSLETYTDGSKLQDKVGAAFCIFGPQLTEEHQYRLSDHCSVFQAETMALQRALTWKREHFREDHCNIYSDSMSVLMALRNYQVKNNAIQATRQLLDDSVSLHWVKAHIGVAGNEAADRAAKEAPQKEVVDVHLGIPERTLKRTLKNELLAYWQRDWDSREEGVKGLFTRNLFPKASLTRCISNPFDIQVATNHGLCPQYLRKFNFRDCSCRCGEDSEDDVLHFMTRCPILSHLRHIIKRDTTSL</sequence>
<dbReference type="InterPro" id="IPR036397">
    <property type="entry name" value="RNaseH_sf"/>
</dbReference>
<dbReference type="PROSITE" id="PS50879">
    <property type="entry name" value="RNASE_H_1"/>
    <property type="match status" value="1"/>
</dbReference>
<dbReference type="OrthoDB" id="8063979at2759"/>
<reference evidence="2 3" key="1">
    <citation type="journal article" date="2019" name="Sci. Rep.">
        <title>Orb-weaving spider Araneus ventricosus genome elucidates the spidroin gene catalogue.</title>
        <authorList>
            <person name="Kono N."/>
            <person name="Nakamura H."/>
            <person name="Ohtoshi R."/>
            <person name="Moran D.A.P."/>
            <person name="Shinohara A."/>
            <person name="Yoshida Y."/>
            <person name="Fujiwara M."/>
            <person name="Mori M."/>
            <person name="Tomita M."/>
            <person name="Arakawa K."/>
        </authorList>
    </citation>
    <scope>NUCLEOTIDE SEQUENCE [LARGE SCALE GENOMIC DNA]</scope>
</reference>
<dbReference type="Pfam" id="PF00075">
    <property type="entry name" value="RNase_H"/>
    <property type="match status" value="1"/>
</dbReference>
<dbReference type="Proteomes" id="UP000499080">
    <property type="component" value="Unassembled WGS sequence"/>
</dbReference>
<comment type="caution">
    <text evidence="2">The sequence shown here is derived from an EMBL/GenBank/DDBJ whole genome shotgun (WGS) entry which is preliminary data.</text>
</comment>
<protein>
    <recommendedName>
        <fullName evidence="1">RNase H type-1 domain-containing protein</fullName>
    </recommendedName>
</protein>
<dbReference type="GO" id="GO:0003676">
    <property type="term" value="F:nucleic acid binding"/>
    <property type="evidence" value="ECO:0007669"/>
    <property type="project" value="InterPro"/>
</dbReference>
<feature type="domain" description="RNase H type-1" evidence="1">
    <location>
        <begin position="59"/>
        <end position="185"/>
    </location>
</feature>
<dbReference type="CDD" id="cd09276">
    <property type="entry name" value="Rnase_HI_RT_non_LTR"/>
    <property type="match status" value="1"/>
</dbReference>
<dbReference type="SUPFAM" id="SSF53098">
    <property type="entry name" value="Ribonuclease H-like"/>
    <property type="match status" value="1"/>
</dbReference>
<evidence type="ECO:0000313" key="2">
    <source>
        <dbReference type="EMBL" id="GBO38696.1"/>
    </source>
</evidence>
<keyword evidence="3" id="KW-1185">Reference proteome</keyword>
<evidence type="ECO:0000313" key="3">
    <source>
        <dbReference type="Proteomes" id="UP000499080"/>
    </source>
</evidence>
<organism evidence="2 3">
    <name type="scientific">Araneus ventricosus</name>
    <name type="common">Orbweaver spider</name>
    <name type="synonym">Epeira ventricosa</name>
    <dbReference type="NCBI Taxonomy" id="182803"/>
    <lineage>
        <taxon>Eukaryota</taxon>
        <taxon>Metazoa</taxon>
        <taxon>Ecdysozoa</taxon>
        <taxon>Arthropoda</taxon>
        <taxon>Chelicerata</taxon>
        <taxon>Arachnida</taxon>
        <taxon>Araneae</taxon>
        <taxon>Araneomorphae</taxon>
        <taxon>Entelegynae</taxon>
        <taxon>Araneoidea</taxon>
        <taxon>Araneidae</taxon>
        <taxon>Araneus</taxon>
    </lineage>
</organism>